<dbReference type="EMBL" id="WTYP01000002">
    <property type="protein sequence ID" value="MXP48404.1"/>
    <property type="molecule type" value="Genomic_DNA"/>
</dbReference>
<dbReference type="OrthoDB" id="7432442at2"/>
<evidence type="ECO:0000313" key="2">
    <source>
        <dbReference type="Proteomes" id="UP000471435"/>
    </source>
</evidence>
<protein>
    <submittedName>
        <fullName evidence="1">Uncharacterized protein</fullName>
    </submittedName>
</protein>
<dbReference type="Proteomes" id="UP000471435">
    <property type="component" value="Unassembled WGS sequence"/>
</dbReference>
<dbReference type="RefSeq" id="WP_160731590.1">
    <property type="nucleotide sequence ID" value="NZ_WTYP01000002.1"/>
</dbReference>
<sequence length="192" mass="21741">MSERDYPQKRHKKPPKPLDSARLQELALAYVARFSTTQAKLEAYLQRKLRERGWDEEDWPDLSALSSRYVELGYIDDALYAKSKASSLLGRGYGSRRVDQALYAAGVGEGIRSDVAPDEAARRQAVLAMARKRRFGPFFQGDLEKDRREKQIAALLRAGHGFDCVRAVMDAPDENAAEEWAEEARDKHGRCP</sequence>
<gene>
    <name evidence="1" type="ORF">GRI43_13495</name>
</gene>
<accession>A0A6I4V7Y1</accession>
<keyword evidence="2" id="KW-1185">Reference proteome</keyword>
<organism evidence="1 2">
    <name type="scientific">Pontixanthobacter luteolus</name>
    <dbReference type="NCBI Taxonomy" id="295089"/>
    <lineage>
        <taxon>Bacteria</taxon>
        <taxon>Pseudomonadati</taxon>
        <taxon>Pseudomonadota</taxon>
        <taxon>Alphaproteobacteria</taxon>
        <taxon>Sphingomonadales</taxon>
        <taxon>Erythrobacteraceae</taxon>
        <taxon>Pontixanthobacter</taxon>
    </lineage>
</organism>
<evidence type="ECO:0000313" key="1">
    <source>
        <dbReference type="EMBL" id="MXP48404.1"/>
    </source>
</evidence>
<reference evidence="1 2" key="1">
    <citation type="submission" date="2019-12" db="EMBL/GenBank/DDBJ databases">
        <title>Genomic-based taxomic classification of the family Erythrobacteraceae.</title>
        <authorList>
            <person name="Xu L."/>
        </authorList>
    </citation>
    <scope>NUCLEOTIDE SEQUENCE [LARGE SCALE GENOMIC DNA]</scope>
    <source>
        <strain evidence="1 2">SW-109</strain>
    </source>
</reference>
<name>A0A6I4V7Y1_9SPHN</name>
<proteinExistence type="predicted"/>
<dbReference type="AlphaFoldDB" id="A0A6I4V7Y1"/>
<comment type="caution">
    <text evidence="1">The sequence shown here is derived from an EMBL/GenBank/DDBJ whole genome shotgun (WGS) entry which is preliminary data.</text>
</comment>